<dbReference type="Proteomes" id="UP000235828">
    <property type="component" value="Chromosome B"/>
</dbReference>
<dbReference type="EMBL" id="LT960612">
    <property type="protein sequence ID" value="SON52900.1"/>
    <property type="molecule type" value="Genomic_DNA"/>
</dbReference>
<evidence type="ECO:0008006" key="3">
    <source>
        <dbReference type="Google" id="ProtNLM"/>
    </source>
</evidence>
<dbReference type="AlphaFoldDB" id="A0A2N8ZLX0"/>
<organism evidence="1 2">
    <name type="scientific">Vibrio tapetis subsp. tapetis</name>
    <dbReference type="NCBI Taxonomy" id="1671868"/>
    <lineage>
        <taxon>Bacteria</taxon>
        <taxon>Pseudomonadati</taxon>
        <taxon>Pseudomonadota</taxon>
        <taxon>Gammaproteobacteria</taxon>
        <taxon>Vibrionales</taxon>
        <taxon>Vibrionaceae</taxon>
        <taxon>Vibrio</taxon>
    </lineage>
</organism>
<protein>
    <recommendedName>
        <fullName evidence="3">Fis family transcriptional regulator</fullName>
    </recommendedName>
</protein>
<gene>
    <name evidence="1" type="ORF">VTAP4600_B1289</name>
</gene>
<dbReference type="RefSeq" id="WP_102525036.1">
    <property type="nucleotide sequence ID" value="NZ_LT960612.1"/>
</dbReference>
<keyword evidence="2" id="KW-1185">Reference proteome</keyword>
<accession>A0A2N8ZLX0</accession>
<reference evidence="1 2" key="1">
    <citation type="submission" date="2017-10" db="EMBL/GenBank/DDBJ databases">
        <authorList>
            <person name="Banno H."/>
            <person name="Chua N.-H."/>
        </authorList>
    </citation>
    <scope>NUCLEOTIDE SEQUENCE [LARGE SCALE GENOMIC DNA]</scope>
    <source>
        <strain evidence="1">Vibrio tapetis CECT4600</strain>
    </source>
</reference>
<proteinExistence type="predicted"/>
<evidence type="ECO:0000313" key="2">
    <source>
        <dbReference type="Proteomes" id="UP000235828"/>
    </source>
</evidence>
<sequence>MKKSDKKLDNQIRTELTELCDFATETCEGFTWLTHLVDYSRFPSSLKIVFVFDTNTNLVSFSDSTAEQELMRQLAKQLSFINITPKELLSHVRYDTEEACSNEHQGKWAKRLS</sequence>
<dbReference type="KEGG" id="vta:B1289"/>
<dbReference type="OrthoDB" id="6996126at2"/>
<name>A0A2N8ZLX0_9VIBR</name>
<evidence type="ECO:0000313" key="1">
    <source>
        <dbReference type="EMBL" id="SON52900.1"/>
    </source>
</evidence>